<dbReference type="Pfam" id="PF13602">
    <property type="entry name" value="ADH_zinc_N_2"/>
    <property type="match status" value="1"/>
</dbReference>
<dbReference type="InterPro" id="IPR013968">
    <property type="entry name" value="PKS_KR"/>
</dbReference>
<keyword evidence="4" id="KW-0560">Oxidoreductase</keyword>
<evidence type="ECO:0000256" key="4">
    <source>
        <dbReference type="ARBA" id="ARBA00023002"/>
    </source>
</evidence>
<dbReference type="InterPro" id="IPR056501">
    <property type="entry name" value="NAD-bd_HRPKS_sdrA"/>
</dbReference>
<dbReference type="GO" id="GO:0016491">
    <property type="term" value="F:oxidoreductase activity"/>
    <property type="evidence" value="ECO:0007669"/>
    <property type="project" value="UniProtKB-KW"/>
</dbReference>
<keyword evidence="2" id="KW-0597">Phosphoprotein</keyword>
<evidence type="ECO:0000256" key="5">
    <source>
        <dbReference type="ARBA" id="ARBA00023268"/>
    </source>
</evidence>
<dbReference type="Pfam" id="PF08240">
    <property type="entry name" value="ADH_N"/>
    <property type="match status" value="1"/>
</dbReference>
<evidence type="ECO:0000313" key="10">
    <source>
        <dbReference type="EMBL" id="KAK2024963.1"/>
    </source>
</evidence>
<dbReference type="SMART" id="SM00825">
    <property type="entry name" value="PKS_KS"/>
    <property type="match status" value="1"/>
</dbReference>
<dbReference type="Pfam" id="PF00698">
    <property type="entry name" value="Acyl_transf_1"/>
    <property type="match status" value="1"/>
</dbReference>
<dbReference type="InterPro" id="IPR049551">
    <property type="entry name" value="PKS_DH_C"/>
</dbReference>
<dbReference type="PROSITE" id="PS52004">
    <property type="entry name" value="KS3_2"/>
    <property type="match status" value="1"/>
</dbReference>
<gene>
    <name evidence="10" type="ORF">LX32DRAFT_731125</name>
</gene>
<dbReference type="Pfam" id="PF16197">
    <property type="entry name" value="KAsynt_C_assoc"/>
    <property type="match status" value="1"/>
</dbReference>
<dbReference type="SMART" id="SM00823">
    <property type="entry name" value="PKS_PP"/>
    <property type="match status" value="1"/>
</dbReference>
<name>A0AAD9HA82_9PEZI</name>
<dbReference type="Pfam" id="PF02801">
    <property type="entry name" value="Ketoacyl-synt_C"/>
    <property type="match status" value="1"/>
</dbReference>
<feature type="active site" description="Proton acceptor; for dehydratase activity" evidence="6">
    <location>
        <position position="1015"/>
    </location>
</feature>
<dbReference type="SMART" id="SM00826">
    <property type="entry name" value="PKS_DH"/>
    <property type="match status" value="1"/>
</dbReference>
<dbReference type="Gene3D" id="1.10.1200.10">
    <property type="entry name" value="ACP-like"/>
    <property type="match status" value="1"/>
</dbReference>
<feature type="region of interest" description="N-terminal hotdog fold" evidence="6">
    <location>
        <begin position="983"/>
        <end position="1123"/>
    </location>
</feature>
<dbReference type="InterPro" id="IPR020843">
    <property type="entry name" value="ER"/>
</dbReference>
<dbReference type="Gene3D" id="3.30.70.3290">
    <property type="match status" value="1"/>
</dbReference>
<dbReference type="InterPro" id="IPR001227">
    <property type="entry name" value="Ac_transferase_dom_sf"/>
</dbReference>
<dbReference type="InterPro" id="IPR014031">
    <property type="entry name" value="Ketoacyl_synth_C"/>
</dbReference>
<dbReference type="InterPro" id="IPR016036">
    <property type="entry name" value="Malonyl_transacylase_ACP-bd"/>
</dbReference>
<dbReference type="InterPro" id="IPR009081">
    <property type="entry name" value="PP-bd_ACP"/>
</dbReference>
<evidence type="ECO:0000313" key="11">
    <source>
        <dbReference type="Proteomes" id="UP001232148"/>
    </source>
</evidence>
<dbReference type="GO" id="GO:0044550">
    <property type="term" value="P:secondary metabolite biosynthetic process"/>
    <property type="evidence" value="ECO:0007669"/>
    <property type="project" value="UniProtKB-ARBA"/>
</dbReference>
<evidence type="ECO:0000259" key="8">
    <source>
        <dbReference type="PROSITE" id="PS52004"/>
    </source>
</evidence>
<keyword evidence="5" id="KW-0511">Multifunctional enzyme</keyword>
<dbReference type="SUPFAM" id="SSF51735">
    <property type="entry name" value="NAD(P)-binding Rossmann-fold domains"/>
    <property type="match status" value="2"/>
</dbReference>
<dbReference type="GO" id="GO:1901336">
    <property type="term" value="P:lactone biosynthetic process"/>
    <property type="evidence" value="ECO:0007669"/>
    <property type="project" value="UniProtKB-ARBA"/>
</dbReference>
<dbReference type="CDD" id="cd00833">
    <property type="entry name" value="PKS"/>
    <property type="match status" value="1"/>
</dbReference>
<feature type="active site" description="Proton donor; for dehydratase activity" evidence="6">
    <location>
        <position position="1200"/>
    </location>
</feature>
<dbReference type="SMART" id="SM00822">
    <property type="entry name" value="PKS_KR"/>
    <property type="match status" value="1"/>
</dbReference>
<dbReference type="CDD" id="cd05195">
    <property type="entry name" value="enoyl_red"/>
    <property type="match status" value="1"/>
</dbReference>
<dbReference type="PANTHER" id="PTHR43775:SF18">
    <property type="entry name" value="ENZYME, PUTATIVE (JCVI)-RELATED"/>
    <property type="match status" value="1"/>
</dbReference>
<feature type="region of interest" description="C-terminal hotdog fold" evidence="6">
    <location>
        <begin position="1136"/>
        <end position="1293"/>
    </location>
</feature>
<evidence type="ECO:0000256" key="6">
    <source>
        <dbReference type="PROSITE-ProRule" id="PRU01363"/>
    </source>
</evidence>
<dbReference type="Pfam" id="PF00109">
    <property type="entry name" value="ketoacyl-synt"/>
    <property type="match status" value="1"/>
</dbReference>
<evidence type="ECO:0000256" key="2">
    <source>
        <dbReference type="ARBA" id="ARBA00022553"/>
    </source>
</evidence>
<dbReference type="Gene3D" id="3.10.129.110">
    <property type="entry name" value="Polyketide synthase dehydratase"/>
    <property type="match status" value="1"/>
</dbReference>
<dbReference type="InterPro" id="IPR020841">
    <property type="entry name" value="PKS_Beta-ketoAc_synthase_dom"/>
</dbReference>
<feature type="domain" description="Carrier" evidence="7">
    <location>
        <begin position="2355"/>
        <end position="2435"/>
    </location>
</feature>
<dbReference type="SUPFAM" id="SSF50129">
    <property type="entry name" value="GroES-like"/>
    <property type="match status" value="1"/>
</dbReference>
<dbReference type="Pfam" id="PF08659">
    <property type="entry name" value="KR"/>
    <property type="match status" value="1"/>
</dbReference>
<dbReference type="InterPro" id="IPR016035">
    <property type="entry name" value="Acyl_Trfase/lysoPLipase"/>
</dbReference>
<sequence length="2441" mass="267184">MGSIFNDIHDANGTSGHDAVQHDNANGFQVDATTIRADCKNGQLRNSEASASMGSVTYVQEPVAIVSMACRLPDKSHSPWEFWRFLQEGKIALNTPPNTRYSLNTHYDGSLKPQTMASPGGMFLQDVDLRDIDAQFFKLSGIEAVSMDPQQRQLLEVVYEGLENAGVTLEQLDGQPVGCFVSSFACDFADVQGRDPENRAPTTVVGVGRAMLSNRLSHFLNIKGPSMTIDTACSGALIGLDLAMRYLGTREITGAIVAGANLYYSPEHVMDHYMGANGAASLSGRCHTFDSKADGYIKAEAVNMVYLKRLDDAIHDGDPIRAVIRGTATNSDGWTAGIASPNPTAQVAAMRQAYKNAGIKDLSQTSYVEFHGTGTRAGDSIEADAVASVFSQHQKPDKPLRIGSVKSNIGHSEPAAGLSGLLKTILCLEKGIIPGNPTFLDPSPKIDFEKLRLWTSRKATRWPTVPFRRASVNSFGYGGSNAHVIVDEAKGINRGHVSSYLAEDDDDDDFSDPSADDASPRPYLLVFSANSEKSLEDHATAMDKHLSNPAVAVKLRDLAYTLSERRSRHYHRGFLLADNVDGLDLPSIVHGHVGDQTPQIAYVFTGQGAQWPQMGQSLLKTFPMAARIIRYLDDVLQNSYDPPSWRLWDELSQPRSAEHMRLPEISQPLVTALQLAIHAIFQASGVTPSAVVGHSSGEIAAAVAAGHLSSEQAIQIAYYRGKATAAGRHDIELGMMAAGVGKEAIAPFLEGTSIQVACVNSPQGVTLSGVKSELLEIEKKMKEAGHFARLLLVDAAYHSKHMTQVASQYHELLMNHVRWTKPTSRAGGQATMFSSTTGKVVRGDLGPEYWVRNMVSPVLFNSAVQDLLTAEDVGTISCLLELGPSNALAGPVNQIKKAVRLNTVEVLSAWKRGTEAVSTMLETVGRLFNMGFPIRLKSFNEDNETEHPRFISDLPNYKWDHSIKYWHESEASTDWRFRKFLHHDLLGSKILGTPWTRPIWKNVLKLKNVSWLCDHVLGDNVIFPGAGYIAMAIEAIYQKSKAVGKLPESTLVNDITYRLRDVTFPRVLTLEQDVGSKILFSLEPRSSSKESWHEFSISSIAKDGSGSTEEHCRGLINIDGHATPEPLKDEDVGPLKYAVPGDVWYNMMRDVGYNFGPAFKTCELVEAKADSRHSRAKIRISPPDNKYPQSRYAMHPAAIDGCLQIATVSLNRGHRSDIDTLMPPRLMDDLIIYPQPDGLSHSIVASEAMWSGVGRPDDNKRFVSDIRAHSETGDMLFHLRGFGYHAINASVSRAHTFTQVVWDKDFEFLAPEQIKAVLRAALEENDGDSSAIQLARILELVAHKRPSARFLEASLDSDTSACASMWLEKLRELAGPIARGCSYCLSTPTQDTSLKARELYAEDQAVDHVVQDKDTLFSDIDLEDDKRFDVIILKVSRMVSGIEDTLKRATRSLARNGFLILMEMFNSTNQDGSNGDEVVFGHDLHVDGVIAIPGVATDGPQSIRYLGSLETPASASETEDRTVHLVQMQSPPESVQAAKECLAGLGWNVVDHAQTMDSVPRESTVLVLDEMFTPVVADLSDDQFLALRGIIERDCRLLWVTTGSQMNVTRPELGLFFGVARSLLAEYPKNRILCLDVESDSAPTTAAATISTALKHLRSAHDLAREDSEFVERGGMYHISRVIGDDHINEAERASQGGGAERRHEIIRGHPSIIKLISERPGTLDTLTYAEVDETPPILDNQVEVEVHAAGMNFKDMANAMGFVPANEHLFGLECAGVITQIGRDVTNVKPGDRVFMLRRDGGCFANRVRNVWQSVHVIPDWMSYEDATTLGSAPHTAVYGLIFMAGLQKGQSVLIHSASGGVGLAAIALCKYIGAEMYVTVGSEAKREFLEQNYGIPRSRMFSSRSTAFAAELMRATNGRGVDVCLNSLTGDMLHESWRCIAEKGTLIEIGKKDMLDRNSLSMEPFDRNCSYRGLDMSRKSITDDMTKEIGDYLMELVRQGHFAPLHICKVFPFQETAEAFRYIQRGKHIGKVVISFEESGRLKVPYRPAATQLKLRSDRSYFIAGGFKGLNGSLAVFLARNGAKNIVAMARSAPDDERTRKIIWDCNSLGCSVEFTQGDIGDISNVRRAFSDASLPVAGVIQGAMVLRDRMFGTMTAQEFREPIAPKYNGTWNLHKVSLEQKQPLDFFVLLSSISGLVGQLGQANYAAGNTFLDSFAAYRLRQGLPACSINLGPVGDVGYLKDKDMLGRIFESRGWQPINEPLLHRIVSTAILQETHRLNPNPAYAGQLVTALEPGNPPFDPYHRFSALRAAAGTTGASGGQGAGSSSSSQATRLAMLKNASKGGGGTGDDNNMHETLVAAATELVNAVLMRSLGTGEPLDPTRPLSIYGVDSLVAVELRNWARAELDVEFSTLDIIGARTLHMLCESIVKKLVGTKKN</sequence>
<dbReference type="PANTHER" id="PTHR43775">
    <property type="entry name" value="FATTY ACID SYNTHASE"/>
    <property type="match status" value="1"/>
</dbReference>
<evidence type="ECO:0000259" key="9">
    <source>
        <dbReference type="PROSITE" id="PS52019"/>
    </source>
</evidence>
<dbReference type="InterPro" id="IPR036291">
    <property type="entry name" value="NAD(P)-bd_dom_sf"/>
</dbReference>
<dbReference type="InterPro" id="IPR049900">
    <property type="entry name" value="PKS_mFAS_DH"/>
</dbReference>
<dbReference type="InterPro" id="IPR032821">
    <property type="entry name" value="PKS_assoc"/>
</dbReference>
<protein>
    <submittedName>
        <fullName evidence="10">Polyketide synthase</fullName>
    </submittedName>
</protein>
<keyword evidence="11" id="KW-1185">Reference proteome</keyword>
<dbReference type="SUPFAM" id="SSF47336">
    <property type="entry name" value="ACP-like"/>
    <property type="match status" value="1"/>
</dbReference>
<dbReference type="SMART" id="SM00827">
    <property type="entry name" value="PKS_AT"/>
    <property type="match status" value="1"/>
</dbReference>
<evidence type="ECO:0000259" key="7">
    <source>
        <dbReference type="PROSITE" id="PS50075"/>
    </source>
</evidence>
<dbReference type="InterPro" id="IPR057326">
    <property type="entry name" value="KR_dom"/>
</dbReference>
<dbReference type="PROSITE" id="PS52019">
    <property type="entry name" value="PKS_MFAS_DH"/>
    <property type="match status" value="1"/>
</dbReference>
<dbReference type="InterPro" id="IPR013154">
    <property type="entry name" value="ADH-like_N"/>
</dbReference>
<evidence type="ECO:0000256" key="1">
    <source>
        <dbReference type="ARBA" id="ARBA00022450"/>
    </source>
</evidence>
<reference evidence="10" key="1">
    <citation type="submission" date="2021-06" db="EMBL/GenBank/DDBJ databases">
        <title>Comparative genomics, transcriptomics and evolutionary studies reveal genomic signatures of adaptation to plant cell wall in hemibiotrophic fungi.</title>
        <authorList>
            <consortium name="DOE Joint Genome Institute"/>
            <person name="Baroncelli R."/>
            <person name="Diaz J.F."/>
            <person name="Benocci T."/>
            <person name="Peng M."/>
            <person name="Battaglia E."/>
            <person name="Haridas S."/>
            <person name="Andreopoulos W."/>
            <person name="Labutti K."/>
            <person name="Pangilinan J."/>
            <person name="Floch G.L."/>
            <person name="Makela M.R."/>
            <person name="Henrissat B."/>
            <person name="Grigoriev I.V."/>
            <person name="Crouch J.A."/>
            <person name="De Vries R.P."/>
            <person name="Sukno S.A."/>
            <person name="Thon M.R."/>
        </authorList>
    </citation>
    <scope>NUCLEOTIDE SEQUENCE</scope>
    <source>
        <strain evidence="10">MAFF235873</strain>
    </source>
</reference>
<dbReference type="Gene3D" id="3.90.180.10">
    <property type="entry name" value="Medium-chain alcohol dehydrogenases, catalytic domain"/>
    <property type="match status" value="1"/>
</dbReference>
<dbReference type="InterPro" id="IPR016039">
    <property type="entry name" value="Thiolase-like"/>
</dbReference>
<dbReference type="PROSITE" id="PS50075">
    <property type="entry name" value="CARRIER"/>
    <property type="match status" value="1"/>
</dbReference>
<dbReference type="Pfam" id="PF23114">
    <property type="entry name" value="NAD-bd_HRPKS_sdrA"/>
    <property type="match status" value="1"/>
</dbReference>
<dbReference type="InterPro" id="IPR014030">
    <property type="entry name" value="Ketoacyl_synth_N"/>
</dbReference>
<dbReference type="FunFam" id="3.40.50.720:FF:000209">
    <property type="entry name" value="Polyketide synthase Pks12"/>
    <property type="match status" value="1"/>
</dbReference>
<dbReference type="SUPFAM" id="SSF53901">
    <property type="entry name" value="Thiolase-like"/>
    <property type="match status" value="1"/>
</dbReference>
<dbReference type="SMART" id="SM00829">
    <property type="entry name" value="PKS_ER"/>
    <property type="match status" value="1"/>
</dbReference>
<dbReference type="Gene3D" id="3.40.47.10">
    <property type="match status" value="1"/>
</dbReference>
<feature type="domain" description="Ketosynthase family 3 (KS3)" evidence="8">
    <location>
        <begin position="60"/>
        <end position="488"/>
    </location>
</feature>
<dbReference type="EMBL" id="MU842949">
    <property type="protein sequence ID" value="KAK2024963.1"/>
    <property type="molecule type" value="Genomic_DNA"/>
</dbReference>
<dbReference type="InterPro" id="IPR042104">
    <property type="entry name" value="PKS_dehydratase_sf"/>
</dbReference>
<dbReference type="Gene3D" id="3.40.50.720">
    <property type="entry name" value="NAD(P)-binding Rossmann-like Domain"/>
    <property type="match status" value="3"/>
</dbReference>
<dbReference type="InterPro" id="IPR020806">
    <property type="entry name" value="PKS_PP-bd"/>
</dbReference>
<dbReference type="InterPro" id="IPR049552">
    <property type="entry name" value="PKS_DH_N"/>
</dbReference>
<keyword evidence="3" id="KW-0808">Transferase</keyword>
<dbReference type="SUPFAM" id="SSF52151">
    <property type="entry name" value="FabD/lysophospholipase-like"/>
    <property type="match status" value="1"/>
</dbReference>
<dbReference type="Gene3D" id="3.40.366.10">
    <property type="entry name" value="Malonyl-Coenzyme A Acyl Carrier Protein, domain 2"/>
    <property type="match status" value="1"/>
</dbReference>
<dbReference type="Proteomes" id="UP001232148">
    <property type="component" value="Unassembled WGS sequence"/>
</dbReference>
<dbReference type="InterPro" id="IPR020807">
    <property type="entry name" value="PKS_DH"/>
</dbReference>
<feature type="domain" description="PKS/mFAS DH" evidence="9">
    <location>
        <begin position="983"/>
        <end position="1293"/>
    </location>
</feature>
<dbReference type="InterPro" id="IPR050091">
    <property type="entry name" value="PKS_NRPS_Biosynth_Enz"/>
</dbReference>
<dbReference type="GO" id="GO:0031177">
    <property type="term" value="F:phosphopantetheine binding"/>
    <property type="evidence" value="ECO:0007669"/>
    <property type="project" value="InterPro"/>
</dbReference>
<dbReference type="InterPro" id="IPR011032">
    <property type="entry name" value="GroES-like_sf"/>
</dbReference>
<proteinExistence type="predicted"/>
<dbReference type="GO" id="GO:0004312">
    <property type="term" value="F:fatty acid synthase activity"/>
    <property type="evidence" value="ECO:0007669"/>
    <property type="project" value="TreeGrafter"/>
</dbReference>
<dbReference type="SUPFAM" id="SSF55048">
    <property type="entry name" value="Probable ACP-binding domain of malonyl-CoA ACP transacylase"/>
    <property type="match status" value="1"/>
</dbReference>
<dbReference type="GO" id="GO:0006633">
    <property type="term" value="P:fatty acid biosynthetic process"/>
    <property type="evidence" value="ECO:0007669"/>
    <property type="project" value="TreeGrafter"/>
</dbReference>
<keyword evidence="1" id="KW-0596">Phosphopantetheine</keyword>
<dbReference type="InterPro" id="IPR036736">
    <property type="entry name" value="ACP-like_sf"/>
</dbReference>
<dbReference type="Pfam" id="PF14765">
    <property type="entry name" value="PS-DH"/>
    <property type="match status" value="1"/>
</dbReference>
<organism evidence="10 11">
    <name type="scientific">Colletotrichum zoysiae</name>
    <dbReference type="NCBI Taxonomy" id="1216348"/>
    <lineage>
        <taxon>Eukaryota</taxon>
        <taxon>Fungi</taxon>
        <taxon>Dikarya</taxon>
        <taxon>Ascomycota</taxon>
        <taxon>Pezizomycotina</taxon>
        <taxon>Sordariomycetes</taxon>
        <taxon>Hypocreomycetidae</taxon>
        <taxon>Glomerellales</taxon>
        <taxon>Glomerellaceae</taxon>
        <taxon>Colletotrichum</taxon>
        <taxon>Colletotrichum graminicola species complex</taxon>
    </lineage>
</organism>
<dbReference type="InterPro" id="IPR014043">
    <property type="entry name" value="Acyl_transferase_dom"/>
</dbReference>
<evidence type="ECO:0000256" key="3">
    <source>
        <dbReference type="ARBA" id="ARBA00022679"/>
    </source>
</evidence>
<dbReference type="Pfam" id="PF21089">
    <property type="entry name" value="PKS_DH_N"/>
    <property type="match status" value="1"/>
</dbReference>
<accession>A0AAD9HA82</accession>
<dbReference type="Pfam" id="PF00550">
    <property type="entry name" value="PP-binding"/>
    <property type="match status" value="1"/>
</dbReference>
<comment type="caution">
    <text evidence="10">The sequence shown here is derived from an EMBL/GenBank/DDBJ whole genome shotgun (WGS) entry which is preliminary data.</text>
</comment>